<dbReference type="InterPro" id="IPR017900">
    <property type="entry name" value="4Fe4S_Fe_S_CS"/>
</dbReference>
<evidence type="ECO:0000256" key="2">
    <source>
        <dbReference type="ARBA" id="ARBA00022723"/>
    </source>
</evidence>
<dbReference type="Proteomes" id="UP000070352">
    <property type="component" value="Unassembled WGS sequence"/>
</dbReference>
<feature type="domain" description="4Fe-4S ferredoxin-type" evidence="7">
    <location>
        <begin position="59"/>
        <end position="83"/>
    </location>
</feature>
<dbReference type="GO" id="GO:0051539">
    <property type="term" value="F:4 iron, 4 sulfur cluster binding"/>
    <property type="evidence" value="ECO:0007669"/>
    <property type="project" value="UniProtKB-UniRule"/>
</dbReference>
<keyword evidence="9" id="KW-1185">Reference proteome</keyword>
<evidence type="ECO:0000256" key="3">
    <source>
        <dbReference type="ARBA" id="ARBA00022737"/>
    </source>
</evidence>
<dbReference type="GO" id="GO:0046872">
    <property type="term" value="F:metal ion binding"/>
    <property type="evidence" value="ECO:0007669"/>
    <property type="project" value="UniProtKB-UniRule"/>
</dbReference>
<evidence type="ECO:0000259" key="7">
    <source>
        <dbReference type="PROSITE" id="PS51379"/>
    </source>
</evidence>
<gene>
    <name evidence="8" type="ORF">U473_12145</name>
</gene>
<dbReference type="PROSITE" id="PS51379">
    <property type="entry name" value="4FE4S_FER_2"/>
    <property type="match status" value="2"/>
</dbReference>
<comment type="cofactor">
    <cofactor evidence="6">
        <name>[4Fe-4S] cluster</name>
        <dbReference type="ChEBI" id="CHEBI:49883"/>
    </cofactor>
    <text evidence="6">Binds 2 [4Fe-4S] clusters.</text>
</comment>
<reference evidence="8 9" key="1">
    <citation type="submission" date="2016-02" db="EMBL/GenBank/DDBJ databases">
        <title>Draft Genome for Tepidibacillus decaturensis nov. sp. Strain Z9, an Anaerobic, Moderately Thermophilic and Heterotrophic Bacterium from Deep Subsurface of the Illinois Basin, USA.</title>
        <authorList>
            <person name="Dong Y."/>
            <person name="Chang J.Y."/>
            <person name="Sanford R."/>
            <person name="Fouke B.W."/>
        </authorList>
    </citation>
    <scope>NUCLEOTIDE SEQUENCE [LARGE SCALE GENOMIC DNA]</scope>
    <source>
        <strain evidence="8 9">Z9</strain>
    </source>
</reference>
<organism evidence="8 9">
    <name type="scientific">Tepidibacillus decaturensis</name>
    <dbReference type="NCBI Taxonomy" id="1413211"/>
    <lineage>
        <taxon>Bacteria</taxon>
        <taxon>Bacillati</taxon>
        <taxon>Bacillota</taxon>
        <taxon>Bacilli</taxon>
        <taxon>Bacillales</taxon>
        <taxon>Bacillaceae</taxon>
        <taxon>Tepidibacillus</taxon>
    </lineage>
</organism>
<dbReference type="AlphaFoldDB" id="A0A135L6X9"/>
<dbReference type="InterPro" id="IPR004017">
    <property type="entry name" value="Cys_rich_dom"/>
</dbReference>
<keyword evidence="6" id="KW-0249">Electron transport</keyword>
<evidence type="ECO:0000313" key="9">
    <source>
        <dbReference type="Proteomes" id="UP000070352"/>
    </source>
</evidence>
<dbReference type="RefSeq" id="WP_068726711.1">
    <property type="nucleotide sequence ID" value="NZ_LSKU01000001.1"/>
</dbReference>
<dbReference type="Pfam" id="PF02754">
    <property type="entry name" value="CCG"/>
    <property type="match status" value="2"/>
</dbReference>
<dbReference type="InterPro" id="IPR017896">
    <property type="entry name" value="4Fe4S_Fe-S-bd"/>
</dbReference>
<dbReference type="GO" id="GO:0019154">
    <property type="term" value="F:glycolate dehydrogenase activity"/>
    <property type="evidence" value="ECO:0007669"/>
    <property type="project" value="UniProtKB-EC"/>
</dbReference>
<dbReference type="EC" id="1.1.99.14" evidence="6"/>
<keyword evidence="3" id="KW-0677">Repeat</keyword>
<keyword evidence="2 6" id="KW-0479">Metal-binding</keyword>
<dbReference type="InterPro" id="IPR009051">
    <property type="entry name" value="Helical_ferredxn"/>
</dbReference>
<dbReference type="PANTHER" id="PTHR32479">
    <property type="entry name" value="GLYCOLATE OXIDASE IRON-SULFUR SUBUNIT"/>
    <property type="match status" value="1"/>
</dbReference>
<dbReference type="EMBL" id="LSKU01000001">
    <property type="protein sequence ID" value="KXG44689.1"/>
    <property type="molecule type" value="Genomic_DNA"/>
</dbReference>
<dbReference type="SUPFAM" id="SSF46548">
    <property type="entry name" value="alpha-helical ferredoxin"/>
    <property type="match status" value="1"/>
</dbReference>
<dbReference type="OrthoDB" id="9770306at2"/>
<dbReference type="Gene3D" id="1.10.1060.10">
    <property type="entry name" value="Alpha-helical ferredoxin"/>
    <property type="match status" value="1"/>
</dbReference>
<feature type="domain" description="4Fe-4S ferredoxin-type" evidence="7">
    <location>
        <begin position="10"/>
        <end position="39"/>
    </location>
</feature>
<accession>A0A135L6X9</accession>
<comment type="catalytic activity">
    <reaction evidence="6">
        <text>glycolate + A = glyoxylate + AH2</text>
        <dbReference type="Rhea" id="RHEA:21264"/>
        <dbReference type="ChEBI" id="CHEBI:13193"/>
        <dbReference type="ChEBI" id="CHEBI:17499"/>
        <dbReference type="ChEBI" id="CHEBI:29805"/>
        <dbReference type="ChEBI" id="CHEBI:36655"/>
        <dbReference type="EC" id="1.1.99.14"/>
    </reaction>
</comment>
<protein>
    <recommendedName>
        <fullName evidence="6">Glycolate oxidase iron-sulfur subunit</fullName>
        <ecNumber evidence="6">1.1.99.14</ecNumber>
    </recommendedName>
</protein>
<dbReference type="PIRSF" id="PIRSF000139">
    <property type="entry name" value="Glc_ox_4Fe-4S"/>
    <property type="match status" value="1"/>
</dbReference>
<dbReference type="PANTHER" id="PTHR32479:SF17">
    <property type="entry name" value="GLYCOLATE OXIDASE IRON-SULFUR SUBUNIT"/>
    <property type="match status" value="1"/>
</dbReference>
<dbReference type="PROSITE" id="PS00198">
    <property type="entry name" value="4FE4S_FER_1"/>
    <property type="match status" value="1"/>
</dbReference>
<keyword evidence="4 6" id="KW-0408">Iron</keyword>
<sequence length="433" mass="47699">MSGNLSLALGISEDDLLNCMQCGFCLSVCPTYKIIPKETATPRGRIALMKSVQDGALVTNDIMDSLDLCLGCRACEIACPSGVQYGQMLEHAKEVITKQTNFSPTVKAVRWLFLRKLLPYPKRMKWVRGGIRIYQKSGLQKVVRKSGVLKVLPWHMETFERVLPEVSSLKSMLPKRVEPERKTNKPTVAFFSGCIQDAIFHEINQSTMALLKESGFPVIHPESQTCCGAVHAHAGEIDLAKELAKKNIKMMEEIGATYLVNNQGGCGAMLKEYDKLLADDPVWSDRAKLFVKKVKDINEILAEIDELPPLKPMNVRVTYQDSCHLANVQGVTLQPRKLIQAIPGIEYVEMKGAGTCCGSAGTYNMVHHDHSMQILDAKMVNVIDTNASIVVTANPGCLLQMRIGIQRAGLEGKVRAVHIADLLAEAAGVKNLN</sequence>
<evidence type="ECO:0000256" key="1">
    <source>
        <dbReference type="ARBA" id="ARBA00022485"/>
    </source>
</evidence>
<comment type="catalytic activity">
    <reaction evidence="6">
        <text>(R)-lactate + A = pyruvate + AH2</text>
        <dbReference type="Rhea" id="RHEA:15089"/>
        <dbReference type="ChEBI" id="CHEBI:13193"/>
        <dbReference type="ChEBI" id="CHEBI:15361"/>
        <dbReference type="ChEBI" id="CHEBI:16004"/>
        <dbReference type="ChEBI" id="CHEBI:17499"/>
    </reaction>
</comment>
<evidence type="ECO:0000256" key="5">
    <source>
        <dbReference type="ARBA" id="ARBA00023014"/>
    </source>
</evidence>
<evidence type="ECO:0000256" key="6">
    <source>
        <dbReference type="PIRNR" id="PIRNR000139"/>
    </source>
</evidence>
<evidence type="ECO:0000256" key="4">
    <source>
        <dbReference type="ARBA" id="ARBA00023004"/>
    </source>
</evidence>
<keyword evidence="5 6" id="KW-0411">Iron-sulfur</keyword>
<proteinExistence type="predicted"/>
<dbReference type="STRING" id="1413211.U473_12145"/>
<keyword evidence="6" id="KW-0813">Transport</keyword>
<comment type="function">
    <text evidence="6">Component of a complex that catalyzes the oxidation of glycolate to glyoxylate.</text>
</comment>
<name>A0A135L6X9_9BACI</name>
<dbReference type="Pfam" id="PF13183">
    <property type="entry name" value="Fer4_8"/>
    <property type="match status" value="1"/>
</dbReference>
<comment type="caution">
    <text evidence="8">The sequence shown here is derived from an EMBL/GenBank/DDBJ whole genome shotgun (WGS) entry which is preliminary data.</text>
</comment>
<evidence type="ECO:0000313" key="8">
    <source>
        <dbReference type="EMBL" id="KXG44689.1"/>
    </source>
</evidence>
<keyword evidence="1 6" id="KW-0004">4Fe-4S</keyword>
<dbReference type="InterPro" id="IPR012257">
    <property type="entry name" value="Glc_ox_4Fe-4S"/>
</dbReference>